<sequence length="187" mass="20232">MADRAPADGEQASVGVSFWRGARCPSVCRSFVFEPHPPILLVNQLEPDISQSLFSPPAPRTAHVERREMPTRRKNGSSRQRTFASHGRVGGRQGAEPRPMVMRRCSTQVNVSNESSNPHIAAGLERVRLLVRFSGDSLERVVTGNLPVEGAATGCSVCKGERGGASRREGTGGTDEGREKEGRARSL</sequence>
<reference evidence="2 3" key="1">
    <citation type="journal article" date="2018" name="Elife">
        <title>Functional genomics of lipid metabolism in the oleaginous yeast Rhodosporidium toruloides.</title>
        <authorList>
            <person name="Coradetti S.T."/>
            <person name="Pinel D."/>
            <person name="Geiselman G."/>
            <person name="Ito M."/>
            <person name="Mondo S."/>
            <person name="Reilly M.C."/>
            <person name="Cheng Y.F."/>
            <person name="Bauer S."/>
            <person name="Grigoriev I."/>
            <person name="Gladden J.M."/>
            <person name="Simmons B.A."/>
            <person name="Brem R."/>
            <person name="Arkin A.P."/>
            <person name="Skerker J.M."/>
        </authorList>
    </citation>
    <scope>NUCLEOTIDE SEQUENCE [LARGE SCALE GENOMIC DNA]</scope>
    <source>
        <strain evidence="2 3">NBRC 0880</strain>
    </source>
</reference>
<feature type="region of interest" description="Disordered" evidence="1">
    <location>
        <begin position="153"/>
        <end position="187"/>
    </location>
</feature>
<dbReference type="AlphaFoldDB" id="A0A2T0AG67"/>
<proteinExistence type="predicted"/>
<gene>
    <name evidence="2" type="ORF">AAT19DRAFT_12416</name>
</gene>
<accession>A0A2T0AG67</accession>
<feature type="compositionally biased region" description="Basic and acidic residues" evidence="1">
    <location>
        <begin position="159"/>
        <end position="187"/>
    </location>
</feature>
<evidence type="ECO:0000313" key="3">
    <source>
        <dbReference type="Proteomes" id="UP000239560"/>
    </source>
</evidence>
<name>A0A2T0AG67_RHOTO</name>
<dbReference type="Proteomes" id="UP000239560">
    <property type="component" value="Unassembled WGS sequence"/>
</dbReference>
<evidence type="ECO:0000313" key="2">
    <source>
        <dbReference type="EMBL" id="PRQ76998.1"/>
    </source>
</evidence>
<feature type="region of interest" description="Disordered" evidence="1">
    <location>
        <begin position="70"/>
        <end position="96"/>
    </location>
</feature>
<protein>
    <submittedName>
        <fullName evidence="2">Uncharacterized protein</fullName>
    </submittedName>
</protein>
<comment type="caution">
    <text evidence="2">The sequence shown here is derived from an EMBL/GenBank/DDBJ whole genome shotgun (WGS) entry which is preliminary data.</text>
</comment>
<dbReference type="EMBL" id="LCTV02000002">
    <property type="protein sequence ID" value="PRQ76998.1"/>
    <property type="molecule type" value="Genomic_DNA"/>
</dbReference>
<organism evidence="2 3">
    <name type="scientific">Rhodotorula toruloides</name>
    <name type="common">Yeast</name>
    <name type="synonym">Rhodosporidium toruloides</name>
    <dbReference type="NCBI Taxonomy" id="5286"/>
    <lineage>
        <taxon>Eukaryota</taxon>
        <taxon>Fungi</taxon>
        <taxon>Dikarya</taxon>
        <taxon>Basidiomycota</taxon>
        <taxon>Pucciniomycotina</taxon>
        <taxon>Microbotryomycetes</taxon>
        <taxon>Sporidiobolales</taxon>
        <taxon>Sporidiobolaceae</taxon>
        <taxon>Rhodotorula</taxon>
    </lineage>
</organism>
<evidence type="ECO:0000256" key="1">
    <source>
        <dbReference type="SAM" id="MobiDB-lite"/>
    </source>
</evidence>